<protein>
    <submittedName>
        <fullName evidence="2">Uncharacterized protein</fullName>
    </submittedName>
</protein>
<gene>
    <name evidence="2" type="ORF">C1H46_009586</name>
</gene>
<comment type="caution">
    <text evidence="2">The sequence shown here is derived from an EMBL/GenBank/DDBJ whole genome shotgun (WGS) entry which is preliminary data.</text>
</comment>
<organism evidence="2 3">
    <name type="scientific">Malus baccata</name>
    <name type="common">Siberian crab apple</name>
    <name type="synonym">Pyrus baccata</name>
    <dbReference type="NCBI Taxonomy" id="106549"/>
    <lineage>
        <taxon>Eukaryota</taxon>
        <taxon>Viridiplantae</taxon>
        <taxon>Streptophyta</taxon>
        <taxon>Embryophyta</taxon>
        <taxon>Tracheophyta</taxon>
        <taxon>Spermatophyta</taxon>
        <taxon>Magnoliopsida</taxon>
        <taxon>eudicotyledons</taxon>
        <taxon>Gunneridae</taxon>
        <taxon>Pentapetalae</taxon>
        <taxon>rosids</taxon>
        <taxon>fabids</taxon>
        <taxon>Rosales</taxon>
        <taxon>Rosaceae</taxon>
        <taxon>Amygdaloideae</taxon>
        <taxon>Maleae</taxon>
        <taxon>Malus</taxon>
    </lineage>
</organism>
<reference evidence="2 3" key="1">
    <citation type="journal article" date="2019" name="G3 (Bethesda)">
        <title>Sequencing of a Wild Apple (Malus baccata) Genome Unravels the Differences Between Cultivated and Wild Apple Species Regarding Disease Resistance and Cold Tolerance.</title>
        <authorList>
            <person name="Chen X."/>
        </authorList>
    </citation>
    <scope>NUCLEOTIDE SEQUENCE [LARGE SCALE GENOMIC DNA]</scope>
    <source>
        <strain evidence="3">cv. Shandingzi</strain>
        <tissue evidence="2">Leaves</tissue>
    </source>
</reference>
<evidence type="ECO:0000313" key="2">
    <source>
        <dbReference type="EMBL" id="TQE04733.1"/>
    </source>
</evidence>
<evidence type="ECO:0000256" key="1">
    <source>
        <dbReference type="SAM" id="MobiDB-lite"/>
    </source>
</evidence>
<dbReference type="Proteomes" id="UP000315295">
    <property type="component" value="Unassembled WGS sequence"/>
</dbReference>
<evidence type="ECO:0000313" key="3">
    <source>
        <dbReference type="Proteomes" id="UP000315295"/>
    </source>
</evidence>
<dbReference type="AlphaFoldDB" id="A0A540N2G4"/>
<keyword evidence="3" id="KW-1185">Reference proteome</keyword>
<proteinExistence type="predicted"/>
<dbReference type="EMBL" id="VIEB01000134">
    <property type="protein sequence ID" value="TQE04733.1"/>
    <property type="molecule type" value="Genomic_DNA"/>
</dbReference>
<feature type="region of interest" description="Disordered" evidence="1">
    <location>
        <begin position="90"/>
        <end position="118"/>
    </location>
</feature>
<accession>A0A540N2G4</accession>
<sequence>MPTTLLLHTKELAANSSEKLDVMCTLTSQSSHVTESEWVLFCPSNTSVSERTGSRKLSAYALSFQLKEKSTHHRWTAVLLNHNVSLSTTDNCQQDDQQKNEAPAHDINCLTKKVQSRQ</sequence>
<name>A0A540N2G4_MALBA</name>